<name>A0AA51UDV6_9EURY</name>
<protein>
    <submittedName>
        <fullName evidence="4">FmdE family protein</fullName>
    </submittedName>
</protein>
<dbReference type="AlphaFoldDB" id="A0AA51UDV6"/>
<evidence type="ECO:0000259" key="3">
    <source>
        <dbReference type="Pfam" id="PF02663"/>
    </source>
</evidence>
<proteinExistence type="predicted"/>
<feature type="domain" description="Formylmethanofuran dehydrogenase subunit E" evidence="3">
    <location>
        <begin position="15"/>
        <end position="149"/>
    </location>
</feature>
<gene>
    <name evidence="4" type="ORF">RE476_07500</name>
</gene>
<dbReference type="EMBL" id="CP133594">
    <property type="protein sequence ID" value="WMW21253.1"/>
    <property type="molecule type" value="Genomic_DNA"/>
</dbReference>
<dbReference type="Proteomes" id="UP001183006">
    <property type="component" value="Chromosome"/>
</dbReference>
<organism evidence="4 5">
    <name type="scientific">Methanolobus mangrovi</name>
    <dbReference type="NCBI Taxonomy" id="3072977"/>
    <lineage>
        <taxon>Archaea</taxon>
        <taxon>Methanobacteriati</taxon>
        <taxon>Methanobacteriota</taxon>
        <taxon>Stenosarchaea group</taxon>
        <taxon>Methanomicrobia</taxon>
        <taxon>Methanosarcinales</taxon>
        <taxon>Methanosarcinaceae</taxon>
        <taxon>Methanolobus</taxon>
    </lineage>
</organism>
<accession>A0AA51UDV6</accession>
<reference evidence="4" key="1">
    <citation type="submission" date="2023-08" db="EMBL/GenBank/DDBJ databases">
        <title>Methanolobus mangrovi sp. nov. and Methanolobus sediminis sp. nov, two novel methylotrophic methanogens isolated from mangrove sediments in China.</title>
        <authorList>
            <person name="Zhou J."/>
        </authorList>
    </citation>
    <scope>NUCLEOTIDE SEQUENCE</scope>
    <source>
        <strain evidence="4">FTZ2</strain>
    </source>
</reference>
<evidence type="ECO:0000313" key="5">
    <source>
        <dbReference type="Proteomes" id="UP001183006"/>
    </source>
</evidence>
<dbReference type="InterPro" id="IPR037103">
    <property type="entry name" value="Tubulin/FtsZ-like_C"/>
</dbReference>
<dbReference type="RefSeq" id="WP_309307039.1">
    <property type="nucleotide sequence ID" value="NZ_CP133594.1"/>
</dbReference>
<dbReference type="InterPro" id="IPR003814">
    <property type="entry name" value="FmdEsu_dom"/>
</dbReference>
<dbReference type="PANTHER" id="PTHR39418:SF1">
    <property type="entry name" value="DEHYDROGENASE"/>
    <property type="match status" value="1"/>
</dbReference>
<dbReference type="Pfam" id="PF02663">
    <property type="entry name" value="FmdE"/>
    <property type="match status" value="1"/>
</dbReference>
<dbReference type="InterPro" id="IPR053194">
    <property type="entry name" value="tRNA_methyltr_O"/>
</dbReference>
<dbReference type="InterPro" id="IPR023288">
    <property type="entry name" value="Pa2218-like_dom_sf"/>
</dbReference>
<dbReference type="Gene3D" id="3.30.1330.20">
    <property type="entry name" value="Tubulin/FtsZ, C-terminal domain"/>
    <property type="match status" value="1"/>
</dbReference>
<sequence length="204" mass="22531">MEMTKEEMLDLGFKFHGHRCPGMPLGLRVAWAAMEKLGVSRAKDGELVALIETGDAHCAGCFGDGVQIATGCTVGKGNIKKTHYGKIAMTLISRNNNKAVRAYVVPEFFAKMEQSPFMQQRKSGVPASQVSCEISQPSIDMVMSMPDSAFIEVSDVFDYELDSPVVQFKRVKCSGCNEMVIEKYAHVLDDKIVCRSCLEEVHKL</sequence>
<dbReference type="PANTHER" id="PTHR39418">
    <property type="entry name" value="DEHYDROGENASE-RELATED"/>
    <property type="match status" value="1"/>
</dbReference>
<keyword evidence="5" id="KW-1185">Reference proteome</keyword>
<evidence type="ECO:0000256" key="1">
    <source>
        <dbReference type="ARBA" id="ARBA00022741"/>
    </source>
</evidence>
<dbReference type="SUPFAM" id="SSF143555">
    <property type="entry name" value="FwdE-like"/>
    <property type="match status" value="1"/>
</dbReference>
<dbReference type="Gene3D" id="1.10.3320.10">
    <property type="entry name" value="pa2218 like domain"/>
    <property type="match status" value="1"/>
</dbReference>
<keyword evidence="1" id="KW-0547">Nucleotide-binding</keyword>
<dbReference type="GO" id="GO:0005525">
    <property type="term" value="F:GTP binding"/>
    <property type="evidence" value="ECO:0007669"/>
    <property type="project" value="UniProtKB-KW"/>
</dbReference>
<evidence type="ECO:0000256" key="2">
    <source>
        <dbReference type="ARBA" id="ARBA00023134"/>
    </source>
</evidence>
<keyword evidence="2" id="KW-0342">GTP-binding</keyword>
<dbReference type="KEGG" id="mmav:RE476_07500"/>
<evidence type="ECO:0000313" key="4">
    <source>
        <dbReference type="EMBL" id="WMW21253.1"/>
    </source>
</evidence>
<dbReference type="GeneID" id="84229975"/>